<sequence>MAIHPKGQIVRIHPYASTRGVNGYATLKLESTSSRSLTEVEQRWARSDLG</sequence>
<dbReference type="AlphaFoldDB" id="A0A026WUR8"/>
<dbReference type="Proteomes" id="UP000053097">
    <property type="component" value="Unassembled WGS sequence"/>
</dbReference>
<keyword evidence="2" id="KW-1185">Reference proteome</keyword>
<evidence type="ECO:0000313" key="1">
    <source>
        <dbReference type="EMBL" id="EZA58854.1"/>
    </source>
</evidence>
<organism evidence="1 2">
    <name type="scientific">Ooceraea biroi</name>
    <name type="common">Clonal raider ant</name>
    <name type="synonym">Cerapachys biroi</name>
    <dbReference type="NCBI Taxonomy" id="2015173"/>
    <lineage>
        <taxon>Eukaryota</taxon>
        <taxon>Metazoa</taxon>
        <taxon>Ecdysozoa</taxon>
        <taxon>Arthropoda</taxon>
        <taxon>Hexapoda</taxon>
        <taxon>Insecta</taxon>
        <taxon>Pterygota</taxon>
        <taxon>Neoptera</taxon>
        <taxon>Endopterygota</taxon>
        <taxon>Hymenoptera</taxon>
        <taxon>Apocrita</taxon>
        <taxon>Aculeata</taxon>
        <taxon>Formicoidea</taxon>
        <taxon>Formicidae</taxon>
        <taxon>Dorylinae</taxon>
        <taxon>Ooceraea</taxon>
    </lineage>
</organism>
<proteinExistence type="predicted"/>
<name>A0A026WUR8_OOCBI</name>
<dbReference type="EMBL" id="KK107119">
    <property type="protein sequence ID" value="EZA58854.1"/>
    <property type="molecule type" value="Genomic_DNA"/>
</dbReference>
<gene>
    <name evidence="1" type="ORF">X777_15023</name>
</gene>
<accession>A0A026WUR8</accession>
<protein>
    <submittedName>
        <fullName evidence="1">Uncharacterized protein</fullName>
    </submittedName>
</protein>
<reference evidence="1 2" key="1">
    <citation type="journal article" date="2014" name="Curr. Biol.">
        <title>The genome of the clonal raider ant Cerapachys biroi.</title>
        <authorList>
            <person name="Oxley P.R."/>
            <person name="Ji L."/>
            <person name="Fetter-Pruneda I."/>
            <person name="McKenzie S.K."/>
            <person name="Li C."/>
            <person name="Hu H."/>
            <person name="Zhang G."/>
            <person name="Kronauer D.J."/>
        </authorList>
    </citation>
    <scope>NUCLEOTIDE SEQUENCE [LARGE SCALE GENOMIC DNA]</scope>
</reference>
<evidence type="ECO:0000313" key="2">
    <source>
        <dbReference type="Proteomes" id="UP000053097"/>
    </source>
</evidence>